<gene>
    <name evidence="3" type="ORF">BCR38DRAFT_313805</name>
</gene>
<evidence type="ECO:0000313" key="3">
    <source>
        <dbReference type="EMBL" id="ORY55945.1"/>
    </source>
</evidence>
<name>A0A1Y2DBA5_9PEZI</name>
<accession>A0A1Y2DBA5</accession>
<evidence type="ECO:0000256" key="1">
    <source>
        <dbReference type="SAM" id="MobiDB-lite"/>
    </source>
</evidence>
<dbReference type="Pfam" id="PF00498">
    <property type="entry name" value="FHA"/>
    <property type="match status" value="1"/>
</dbReference>
<dbReference type="FunFam" id="2.60.200.20:FF:000038">
    <property type="entry name" value="FHA domain-containing protein SNIP1"/>
    <property type="match status" value="1"/>
</dbReference>
<feature type="compositionally biased region" description="Basic and acidic residues" evidence="1">
    <location>
        <begin position="59"/>
        <end position="115"/>
    </location>
</feature>
<sequence length="306" mass="35462">SHRSRQPRHKDDFEYDRDRRSGGARREDSRRHGDKYGKRGVSRDRLSRQLRRSRSPRSPRPDDLRRSSPSRDRDRHRDKEHQRPTSRHGHDIDGENETSRLARDGRPEYSKDSSRSKQVVKCSGPLPSQADSFAVTNGEKPLKEKERPNFGTTGTLAAVSNSIQQPDGSTIVLKYHEPPEARKPSPKDRWKLFVFKGADIIDTIELNHRTCWLVGRELAVVDMAAEHPSISKQHAVIQFRYLEKRNEYGDKIGKVKPYLIDLDSANGTMINKKKMPETRYLELRDKDLIQFGQSTREYLLMRAPKD</sequence>
<feature type="region of interest" description="Disordered" evidence="1">
    <location>
        <begin position="1"/>
        <end position="149"/>
    </location>
</feature>
<dbReference type="InterPro" id="IPR050923">
    <property type="entry name" value="Cell_Proc_Reg/RNA_Proc"/>
</dbReference>
<dbReference type="InterPro" id="IPR008984">
    <property type="entry name" value="SMAD_FHA_dom_sf"/>
</dbReference>
<dbReference type="PROSITE" id="PS50006">
    <property type="entry name" value="FHA_DOMAIN"/>
    <property type="match status" value="1"/>
</dbReference>
<keyword evidence="4" id="KW-1185">Reference proteome</keyword>
<evidence type="ECO:0000313" key="4">
    <source>
        <dbReference type="Proteomes" id="UP000193689"/>
    </source>
</evidence>
<dbReference type="SUPFAM" id="SSF49879">
    <property type="entry name" value="SMAD/FHA domain"/>
    <property type="match status" value="1"/>
</dbReference>
<dbReference type="InParanoid" id="A0A1Y2DBA5"/>
<proteinExistence type="predicted"/>
<dbReference type="Gene3D" id="2.60.200.20">
    <property type="match status" value="1"/>
</dbReference>
<feature type="non-terminal residue" evidence="3">
    <location>
        <position position="1"/>
    </location>
</feature>
<feature type="compositionally biased region" description="Basic residues" evidence="1">
    <location>
        <begin position="48"/>
        <end position="57"/>
    </location>
</feature>
<protein>
    <submittedName>
        <fullName evidence="3">SMAD/FHA domain-containing protein</fullName>
    </submittedName>
</protein>
<evidence type="ECO:0000259" key="2">
    <source>
        <dbReference type="PROSITE" id="PS50006"/>
    </source>
</evidence>
<organism evidence="3 4">
    <name type="scientific">Pseudomassariella vexata</name>
    <dbReference type="NCBI Taxonomy" id="1141098"/>
    <lineage>
        <taxon>Eukaryota</taxon>
        <taxon>Fungi</taxon>
        <taxon>Dikarya</taxon>
        <taxon>Ascomycota</taxon>
        <taxon>Pezizomycotina</taxon>
        <taxon>Sordariomycetes</taxon>
        <taxon>Xylariomycetidae</taxon>
        <taxon>Amphisphaeriales</taxon>
        <taxon>Pseudomassariaceae</taxon>
        <taxon>Pseudomassariella</taxon>
    </lineage>
</organism>
<feature type="domain" description="FHA" evidence="2">
    <location>
        <begin position="212"/>
        <end position="275"/>
    </location>
</feature>
<dbReference type="InterPro" id="IPR000253">
    <property type="entry name" value="FHA_dom"/>
</dbReference>
<dbReference type="CDD" id="cd22676">
    <property type="entry name" value="FHA_SNIP1_DDL-like"/>
    <property type="match status" value="1"/>
</dbReference>
<reference evidence="3 4" key="1">
    <citation type="submission" date="2016-07" db="EMBL/GenBank/DDBJ databases">
        <title>Pervasive Adenine N6-methylation of Active Genes in Fungi.</title>
        <authorList>
            <consortium name="DOE Joint Genome Institute"/>
            <person name="Mondo S.J."/>
            <person name="Dannebaum R.O."/>
            <person name="Kuo R.C."/>
            <person name="Labutti K."/>
            <person name="Haridas S."/>
            <person name="Kuo A."/>
            <person name="Salamov A."/>
            <person name="Ahrendt S.R."/>
            <person name="Lipzen A."/>
            <person name="Sullivan W."/>
            <person name="Andreopoulos W.B."/>
            <person name="Clum A."/>
            <person name="Lindquist E."/>
            <person name="Daum C."/>
            <person name="Ramamoorthy G.K."/>
            <person name="Gryganskyi A."/>
            <person name="Culley D."/>
            <person name="Magnuson J.K."/>
            <person name="James T.Y."/>
            <person name="O'Malley M.A."/>
            <person name="Stajich J.E."/>
            <person name="Spatafora J.W."/>
            <person name="Visel A."/>
            <person name="Grigoriev I.V."/>
        </authorList>
    </citation>
    <scope>NUCLEOTIDE SEQUENCE [LARGE SCALE GENOMIC DNA]</scope>
    <source>
        <strain evidence="3 4">CBS 129021</strain>
    </source>
</reference>
<dbReference type="STRING" id="1141098.A0A1Y2DBA5"/>
<feature type="non-terminal residue" evidence="3">
    <location>
        <position position="306"/>
    </location>
</feature>
<comment type="caution">
    <text evidence="3">The sequence shown here is derived from an EMBL/GenBank/DDBJ whole genome shotgun (WGS) entry which is preliminary data.</text>
</comment>
<dbReference type="SMART" id="SM00240">
    <property type="entry name" value="FHA"/>
    <property type="match status" value="1"/>
</dbReference>
<dbReference type="AlphaFoldDB" id="A0A1Y2DBA5"/>
<feature type="compositionally biased region" description="Basic and acidic residues" evidence="1">
    <location>
        <begin position="9"/>
        <end position="47"/>
    </location>
</feature>
<dbReference type="GeneID" id="63770890"/>
<dbReference type="PANTHER" id="PTHR23308">
    <property type="entry name" value="NUCLEAR INHIBITOR OF PROTEIN PHOSPHATASE-1"/>
    <property type="match status" value="1"/>
</dbReference>
<dbReference type="RefSeq" id="XP_040709897.1">
    <property type="nucleotide sequence ID" value="XM_040854678.1"/>
</dbReference>
<dbReference type="EMBL" id="MCFJ01000025">
    <property type="protein sequence ID" value="ORY55945.1"/>
    <property type="molecule type" value="Genomic_DNA"/>
</dbReference>
<dbReference type="OrthoDB" id="444265at2759"/>
<dbReference type="Proteomes" id="UP000193689">
    <property type="component" value="Unassembled WGS sequence"/>
</dbReference>